<dbReference type="InterPro" id="IPR004390">
    <property type="entry name" value="SR_rcpt_FtsY"/>
</dbReference>
<evidence type="ECO:0000256" key="7">
    <source>
        <dbReference type="ARBA" id="ARBA00023170"/>
    </source>
</evidence>
<evidence type="ECO:0000256" key="4">
    <source>
        <dbReference type="ARBA" id="ARBA00022801"/>
    </source>
</evidence>
<dbReference type="GO" id="GO:0051301">
    <property type="term" value="P:cell division"/>
    <property type="evidence" value="ECO:0007669"/>
    <property type="project" value="UniProtKB-KW"/>
</dbReference>
<comment type="subunit">
    <text evidence="10">Part of the signal recognition particle protein translocation system, which is composed of SRP and FtsY.</text>
</comment>
<dbReference type="GO" id="GO:0005525">
    <property type="term" value="F:GTP binding"/>
    <property type="evidence" value="ECO:0007669"/>
    <property type="project" value="UniProtKB-UniRule"/>
</dbReference>
<evidence type="ECO:0000256" key="5">
    <source>
        <dbReference type="ARBA" id="ARBA00023134"/>
    </source>
</evidence>
<comment type="catalytic activity">
    <reaction evidence="8 10">
        <text>GTP + H2O = GDP + phosphate + H(+)</text>
        <dbReference type="Rhea" id="RHEA:19669"/>
        <dbReference type="ChEBI" id="CHEBI:15377"/>
        <dbReference type="ChEBI" id="CHEBI:15378"/>
        <dbReference type="ChEBI" id="CHEBI:37565"/>
        <dbReference type="ChEBI" id="CHEBI:43474"/>
        <dbReference type="ChEBI" id="CHEBI:58189"/>
        <dbReference type="EC" id="3.6.5.4"/>
    </reaction>
</comment>
<name>A0A0D2JVX9_9BACT</name>
<feature type="compositionally biased region" description="Basic and acidic residues" evidence="11">
    <location>
        <begin position="136"/>
        <end position="155"/>
    </location>
</feature>
<dbReference type="PANTHER" id="PTHR43134:SF1">
    <property type="entry name" value="SIGNAL RECOGNITION PARTICLE RECEPTOR SUBUNIT ALPHA"/>
    <property type="match status" value="1"/>
</dbReference>
<evidence type="ECO:0000256" key="1">
    <source>
        <dbReference type="ARBA" id="ARBA00022475"/>
    </source>
</evidence>
<dbReference type="GO" id="GO:0005047">
    <property type="term" value="F:signal recognition particle binding"/>
    <property type="evidence" value="ECO:0007669"/>
    <property type="project" value="TreeGrafter"/>
</dbReference>
<keyword evidence="1 10" id="KW-1003">Cell membrane</keyword>
<keyword evidence="5 10" id="KW-0342">GTP-binding</keyword>
<dbReference type="FunCoup" id="A0A0D2JVX9">
    <property type="interactions" value="585"/>
</dbReference>
<evidence type="ECO:0000259" key="12">
    <source>
        <dbReference type="PROSITE" id="PS00300"/>
    </source>
</evidence>
<evidence type="ECO:0000256" key="11">
    <source>
        <dbReference type="SAM" id="MobiDB-lite"/>
    </source>
</evidence>
<dbReference type="FunFam" id="1.20.120.140:FF:000002">
    <property type="entry name" value="Signal recognition particle receptor FtsY"/>
    <property type="match status" value="1"/>
</dbReference>
<evidence type="ECO:0000313" key="13">
    <source>
        <dbReference type="EMBL" id="KIX13775.1"/>
    </source>
</evidence>
<feature type="compositionally biased region" description="Basic and acidic residues" evidence="11">
    <location>
        <begin position="179"/>
        <end position="199"/>
    </location>
</feature>
<feature type="binding site" evidence="10">
    <location>
        <begin position="496"/>
        <end position="499"/>
    </location>
    <ligand>
        <name>GTP</name>
        <dbReference type="ChEBI" id="CHEBI:37565"/>
    </ligand>
</feature>
<dbReference type="GO" id="GO:0005886">
    <property type="term" value="C:plasma membrane"/>
    <property type="evidence" value="ECO:0007669"/>
    <property type="project" value="UniProtKB-SubCell"/>
</dbReference>
<keyword evidence="3 10" id="KW-0547">Nucleotide-binding</keyword>
<dbReference type="SMART" id="SM00963">
    <property type="entry name" value="SRP54_N"/>
    <property type="match status" value="1"/>
</dbReference>
<dbReference type="InterPro" id="IPR000897">
    <property type="entry name" value="SRP54_GTPase_dom"/>
</dbReference>
<keyword evidence="13" id="KW-0131">Cell cycle</keyword>
<dbReference type="Pfam" id="PF00448">
    <property type="entry name" value="SRP54"/>
    <property type="match status" value="1"/>
</dbReference>
<keyword evidence="7 10" id="KW-0675">Receptor</keyword>
<dbReference type="FunFam" id="3.40.50.300:FF:000053">
    <property type="entry name" value="Signal recognition particle receptor FtsY"/>
    <property type="match status" value="1"/>
</dbReference>
<dbReference type="SMART" id="SM00382">
    <property type="entry name" value="AAA"/>
    <property type="match status" value="1"/>
</dbReference>
<evidence type="ECO:0000313" key="14">
    <source>
        <dbReference type="Proteomes" id="UP000032233"/>
    </source>
</evidence>
<dbReference type="EC" id="3.6.5.4" evidence="10"/>
<proteinExistence type="inferred from homology"/>
<dbReference type="NCBIfam" id="TIGR00064">
    <property type="entry name" value="ftsY"/>
    <property type="match status" value="1"/>
</dbReference>
<dbReference type="InterPro" id="IPR013822">
    <property type="entry name" value="Signal_recog_particl_SRP54_hlx"/>
</dbReference>
<dbReference type="GO" id="GO:0006614">
    <property type="term" value="P:SRP-dependent cotranslational protein targeting to membrane"/>
    <property type="evidence" value="ECO:0007669"/>
    <property type="project" value="InterPro"/>
</dbReference>
<dbReference type="InterPro" id="IPR036225">
    <property type="entry name" value="SRP/SRP_N"/>
</dbReference>
<dbReference type="GO" id="GO:0003924">
    <property type="term" value="F:GTPase activity"/>
    <property type="evidence" value="ECO:0007669"/>
    <property type="project" value="UniProtKB-UniRule"/>
</dbReference>
<comment type="similarity">
    <text evidence="10">Belongs to the GTP-binding SRP family. FtsY subfamily.</text>
</comment>
<keyword evidence="4 10" id="KW-0378">Hydrolase</keyword>
<dbReference type="InParanoid" id="A0A0D2JVX9"/>
<reference evidence="13 14" key="1">
    <citation type="submission" date="2013-11" db="EMBL/GenBank/DDBJ databases">
        <title>Metagenomic analysis of a methanogenic consortium involved in long chain n-alkane degradation.</title>
        <authorList>
            <person name="Davidova I.A."/>
            <person name="Callaghan A.V."/>
            <person name="Wawrik B."/>
            <person name="Pruitt S."/>
            <person name="Marks C."/>
            <person name="Duncan K.E."/>
            <person name="Suflita J.M."/>
        </authorList>
    </citation>
    <scope>NUCLEOTIDE SEQUENCE [LARGE SCALE GENOMIC DNA]</scope>
    <source>
        <strain evidence="13 14">SPR</strain>
    </source>
</reference>
<dbReference type="Gene3D" id="3.40.50.300">
    <property type="entry name" value="P-loop containing nucleotide triphosphate hydrolases"/>
    <property type="match status" value="1"/>
</dbReference>
<feature type="binding site" evidence="10">
    <location>
        <begin position="432"/>
        <end position="436"/>
    </location>
    <ligand>
        <name>GTP</name>
        <dbReference type="ChEBI" id="CHEBI:37565"/>
    </ligand>
</feature>
<dbReference type="GO" id="GO:0005737">
    <property type="term" value="C:cytoplasm"/>
    <property type="evidence" value="ECO:0007669"/>
    <property type="project" value="UniProtKB-SubCell"/>
</dbReference>
<evidence type="ECO:0000256" key="2">
    <source>
        <dbReference type="ARBA" id="ARBA00022490"/>
    </source>
</evidence>
<dbReference type="RefSeq" id="WP_231688320.1">
    <property type="nucleotide sequence ID" value="NZ_AZAC01000014.1"/>
</dbReference>
<dbReference type="Pfam" id="PF02881">
    <property type="entry name" value="SRP54_N"/>
    <property type="match status" value="1"/>
</dbReference>
<accession>A0A0D2JVX9</accession>
<dbReference type="SUPFAM" id="SSF52540">
    <property type="entry name" value="P-loop containing nucleoside triphosphate hydrolases"/>
    <property type="match status" value="1"/>
</dbReference>
<comment type="caution">
    <text evidence="13">The sequence shown here is derived from an EMBL/GenBank/DDBJ whole genome shotgun (WGS) entry which is preliminary data.</text>
</comment>
<dbReference type="Proteomes" id="UP000032233">
    <property type="component" value="Unassembled WGS sequence"/>
</dbReference>
<comment type="subcellular location">
    <subcellularLocation>
        <location evidence="10">Cell membrane</location>
        <topology evidence="10">Peripheral membrane protein</topology>
        <orientation evidence="10">Cytoplasmic side</orientation>
    </subcellularLocation>
    <subcellularLocation>
        <location evidence="10">Cytoplasm</location>
    </subcellularLocation>
</comment>
<organism evidence="13 14">
    <name type="scientific">Dethiosulfatarculus sandiegensis</name>
    <dbReference type="NCBI Taxonomy" id="1429043"/>
    <lineage>
        <taxon>Bacteria</taxon>
        <taxon>Pseudomonadati</taxon>
        <taxon>Thermodesulfobacteriota</taxon>
        <taxon>Desulfarculia</taxon>
        <taxon>Desulfarculales</taxon>
        <taxon>Desulfarculaceae</taxon>
        <taxon>Dethiosulfatarculus</taxon>
    </lineage>
</organism>
<feature type="compositionally biased region" description="Acidic residues" evidence="11">
    <location>
        <begin position="200"/>
        <end position="216"/>
    </location>
</feature>
<feature type="compositionally biased region" description="Basic and acidic residues" evidence="11">
    <location>
        <begin position="229"/>
        <end position="242"/>
    </location>
</feature>
<dbReference type="PATRIC" id="fig|1429043.3.peg.2719"/>
<dbReference type="Gene3D" id="1.20.120.140">
    <property type="entry name" value="Signal recognition particle SRP54, nucleotide-binding domain"/>
    <property type="match status" value="1"/>
</dbReference>
<feature type="domain" description="SRP54-type proteins GTP-binding" evidence="12">
    <location>
        <begin position="517"/>
        <end position="530"/>
    </location>
</feature>
<keyword evidence="13" id="KW-0132">Cell division</keyword>
<dbReference type="InterPro" id="IPR042101">
    <property type="entry name" value="SRP54_N_sf"/>
</dbReference>
<dbReference type="PANTHER" id="PTHR43134">
    <property type="entry name" value="SIGNAL RECOGNITION PARTICLE RECEPTOR SUBUNIT ALPHA"/>
    <property type="match status" value="1"/>
</dbReference>
<dbReference type="AlphaFoldDB" id="A0A0D2JVX9"/>
<protein>
    <recommendedName>
        <fullName evidence="10">Signal recognition particle receptor FtsY</fullName>
        <shortName evidence="10">SRP receptor</shortName>
        <ecNumber evidence="10">3.6.5.4</ecNumber>
    </recommendedName>
</protein>
<keyword evidence="6 10" id="KW-0472">Membrane</keyword>
<dbReference type="InterPro" id="IPR003593">
    <property type="entry name" value="AAA+_ATPase"/>
</dbReference>
<dbReference type="SMART" id="SM00962">
    <property type="entry name" value="SRP54"/>
    <property type="match status" value="1"/>
</dbReference>
<evidence type="ECO:0000256" key="9">
    <source>
        <dbReference type="ARBA" id="ARBA00053570"/>
    </source>
</evidence>
<gene>
    <name evidence="10" type="primary">ftsY</name>
    <name evidence="13" type="ORF">X474_12780</name>
</gene>
<sequence length="543" mass="59042">MGLFNRKKKDKEAKDLAQKAVQEMAELTAAESAEEQTAKAADKSPEVDQPAKYIENKPKASEDSTETPEPVQKTGADSKEPDKQAEKDDKETQPEKKMGFFAKRRAQKKARQEKAQAGAQSQGQEKDSPAQPEPETPAKSDQARQEPCEQAKEASDQAGPSPDQDKPVSEPLAEQGETEAVREKQKPEPKARPAEKADPQPEEPPSEPEPEAEPDEPEKAVSPGTQEQAGEKRQEAPSEPGKEQGFFSRLSSRLGKTRDKISGSIDKITLGRKIDEELLDELEEVLITADMGMPTTMKLMDNLRGKVRRSELTDVEALKKALAKGIEGILSTPEPAPERDNNPHVILVIGVNGVGKTTSIGKLAHYFTKQGKKVLLAAGDTFRAAAAEQLEVWAERTGCPIVRQRHGADPSAVAYDALEAALSRERDLVLIDTAGRLHTKVNLMDELRKIHRVIQKRLPGAPHEVLLVLDATTGQNALSQAKLFNQAVPLTGLVLTKLDGTAKGGIVVSISSEMQTPVCFVGIGEGIDDLRPFEPADFAKAIF</sequence>
<dbReference type="STRING" id="1429043.X474_12780"/>
<comment type="function">
    <text evidence="9">Involved in targeting and insertion of nascent membrane proteins into the cytoplasmic membrane. Acts as a receptor for the complex formed by the signal recognition particle (SRP) and the ribosome-nascent chain (RNC). Interaction with SRP-RNC leads to the transfer of the RNC complex to the Sec translocase for insertion into the membrane, the hydrolysis of GTP by both Ffh and FtsY, and the dissociation of the SRP-FtsY complex into the individual components.</text>
</comment>
<dbReference type="SUPFAM" id="SSF47364">
    <property type="entry name" value="Domain of the SRP/SRP receptor G-proteins"/>
    <property type="match status" value="1"/>
</dbReference>
<feature type="compositionally biased region" description="Basic and acidic residues" evidence="11">
    <location>
        <begin position="76"/>
        <end position="98"/>
    </location>
</feature>
<evidence type="ECO:0000256" key="3">
    <source>
        <dbReference type="ARBA" id="ARBA00022741"/>
    </source>
</evidence>
<dbReference type="CDD" id="cd17874">
    <property type="entry name" value="FtsY"/>
    <property type="match status" value="1"/>
</dbReference>
<keyword evidence="2 10" id="KW-0963">Cytoplasm</keyword>
<dbReference type="PROSITE" id="PS00300">
    <property type="entry name" value="SRP54"/>
    <property type="match status" value="1"/>
</dbReference>
<keyword evidence="14" id="KW-1185">Reference proteome</keyword>
<feature type="compositionally biased region" description="Basic residues" evidence="11">
    <location>
        <begin position="102"/>
        <end position="111"/>
    </location>
</feature>
<evidence type="ECO:0000256" key="8">
    <source>
        <dbReference type="ARBA" id="ARBA00048027"/>
    </source>
</evidence>
<feature type="binding site" evidence="10">
    <location>
        <begin position="350"/>
        <end position="357"/>
    </location>
    <ligand>
        <name>GTP</name>
        <dbReference type="ChEBI" id="CHEBI:37565"/>
    </ligand>
</feature>
<evidence type="ECO:0000256" key="10">
    <source>
        <dbReference type="HAMAP-Rule" id="MF_00920"/>
    </source>
</evidence>
<feature type="compositionally biased region" description="Basic and acidic residues" evidence="11">
    <location>
        <begin position="36"/>
        <end position="46"/>
    </location>
</feature>
<dbReference type="InterPro" id="IPR027417">
    <property type="entry name" value="P-loop_NTPase"/>
</dbReference>
<dbReference type="EMBL" id="AZAC01000014">
    <property type="protein sequence ID" value="KIX13775.1"/>
    <property type="molecule type" value="Genomic_DNA"/>
</dbReference>
<feature type="region of interest" description="Disordered" evidence="11">
    <location>
        <begin position="27"/>
        <end position="254"/>
    </location>
</feature>
<dbReference type="HAMAP" id="MF_00920">
    <property type="entry name" value="FtsY"/>
    <property type="match status" value="1"/>
</dbReference>
<evidence type="ECO:0000256" key="6">
    <source>
        <dbReference type="ARBA" id="ARBA00023136"/>
    </source>
</evidence>